<sequence>MRLKIDNIKDNNILKIEQLSLAYKLHPLAFHPPPLAFHPPPLPFHHHPLVFHHHPLHRLEIVELVYGPYESFCQCVY</sequence>
<reference evidence="1 2" key="1">
    <citation type="journal article" date="2023" name="Nucleic Acids Res.">
        <title>The hologenome of Daphnia magna reveals possible DNA methylation and microbiome-mediated evolution of the host genome.</title>
        <authorList>
            <person name="Chaturvedi A."/>
            <person name="Li X."/>
            <person name="Dhandapani V."/>
            <person name="Marshall H."/>
            <person name="Kissane S."/>
            <person name="Cuenca-Cambronero M."/>
            <person name="Asole G."/>
            <person name="Calvet F."/>
            <person name="Ruiz-Romero M."/>
            <person name="Marangio P."/>
            <person name="Guigo R."/>
            <person name="Rago D."/>
            <person name="Mirbahai L."/>
            <person name="Eastwood N."/>
            <person name="Colbourne J.K."/>
            <person name="Zhou J."/>
            <person name="Mallon E."/>
            <person name="Orsini L."/>
        </authorList>
    </citation>
    <scope>NUCLEOTIDE SEQUENCE [LARGE SCALE GENOMIC DNA]</scope>
    <source>
        <strain evidence="1">LRV0_1</strain>
    </source>
</reference>
<comment type="caution">
    <text evidence="1">The sequence shown here is derived from an EMBL/GenBank/DDBJ whole genome shotgun (WGS) entry which is preliminary data.</text>
</comment>
<evidence type="ECO:0000313" key="2">
    <source>
        <dbReference type="Proteomes" id="UP001234178"/>
    </source>
</evidence>
<protein>
    <submittedName>
        <fullName evidence="1">Uncharacterized protein</fullName>
    </submittedName>
</protein>
<accession>A0ABR0BAH8</accession>
<keyword evidence="2" id="KW-1185">Reference proteome</keyword>
<proteinExistence type="predicted"/>
<dbReference type="Proteomes" id="UP001234178">
    <property type="component" value="Unassembled WGS sequence"/>
</dbReference>
<evidence type="ECO:0000313" key="1">
    <source>
        <dbReference type="EMBL" id="KAK4045589.1"/>
    </source>
</evidence>
<gene>
    <name evidence="1" type="ORF">OUZ56_033276</name>
</gene>
<dbReference type="EMBL" id="JAOYFB010000046">
    <property type="protein sequence ID" value="KAK4045589.1"/>
    <property type="molecule type" value="Genomic_DNA"/>
</dbReference>
<name>A0ABR0BAH8_9CRUS</name>
<organism evidence="1 2">
    <name type="scientific">Daphnia magna</name>
    <dbReference type="NCBI Taxonomy" id="35525"/>
    <lineage>
        <taxon>Eukaryota</taxon>
        <taxon>Metazoa</taxon>
        <taxon>Ecdysozoa</taxon>
        <taxon>Arthropoda</taxon>
        <taxon>Crustacea</taxon>
        <taxon>Branchiopoda</taxon>
        <taxon>Diplostraca</taxon>
        <taxon>Cladocera</taxon>
        <taxon>Anomopoda</taxon>
        <taxon>Daphniidae</taxon>
        <taxon>Daphnia</taxon>
    </lineage>
</organism>